<proteinExistence type="predicted"/>
<reference evidence="1" key="1">
    <citation type="submission" date="2018-05" db="EMBL/GenBank/DDBJ databases">
        <authorList>
            <person name="Lanie J.A."/>
            <person name="Ng W.-L."/>
            <person name="Kazmierczak K.M."/>
            <person name="Andrzejewski T.M."/>
            <person name="Davidsen T.M."/>
            <person name="Wayne K.J."/>
            <person name="Tettelin H."/>
            <person name="Glass J.I."/>
            <person name="Rusch D."/>
            <person name="Podicherti R."/>
            <person name="Tsui H.-C.T."/>
            <person name="Winkler M.E."/>
        </authorList>
    </citation>
    <scope>NUCLEOTIDE SEQUENCE</scope>
</reference>
<gene>
    <name evidence="1" type="ORF">METZ01_LOCUS326253</name>
</gene>
<dbReference type="PROSITE" id="PS51257">
    <property type="entry name" value="PROKAR_LIPOPROTEIN"/>
    <property type="match status" value="1"/>
</dbReference>
<dbReference type="EMBL" id="UINC01107773">
    <property type="protein sequence ID" value="SVC73399.1"/>
    <property type="molecule type" value="Genomic_DNA"/>
</dbReference>
<sequence length="140" mass="15149">MTRRLAIHTLLSVGVCIASVGCNSIKGFVGMSRDSELQPVTQKPVVKPVNQPPFPLPGTPVQPLRVAGGQGKVMLVDKELGFIVADFAYSQLPPAEQRYYAYRGNLQVGEVIITGQTDETFLVADINKGDIRAGDLIRPE</sequence>
<accession>A0A382PJ44</accession>
<dbReference type="AlphaFoldDB" id="A0A382PJ44"/>
<name>A0A382PJ44_9ZZZZ</name>
<protein>
    <submittedName>
        <fullName evidence="1">Uncharacterized protein</fullName>
    </submittedName>
</protein>
<evidence type="ECO:0000313" key="1">
    <source>
        <dbReference type="EMBL" id="SVC73399.1"/>
    </source>
</evidence>
<organism evidence="1">
    <name type="scientific">marine metagenome</name>
    <dbReference type="NCBI Taxonomy" id="408172"/>
    <lineage>
        <taxon>unclassified sequences</taxon>
        <taxon>metagenomes</taxon>
        <taxon>ecological metagenomes</taxon>
    </lineage>
</organism>